<comment type="caution">
    <text evidence="1">The sequence shown here is derived from an EMBL/GenBank/DDBJ whole genome shotgun (WGS) entry which is preliminary data.</text>
</comment>
<protein>
    <submittedName>
        <fullName evidence="1">Protein Hol1p</fullName>
    </submittedName>
</protein>
<dbReference type="EMBL" id="CALSDN010000006">
    <property type="protein sequence ID" value="CAH6721460.1"/>
    <property type="molecule type" value="Genomic_DNA"/>
</dbReference>
<accession>A0ACA9Y9U7</accession>
<name>A0ACA9Y9U7_9ASCO</name>
<organism evidence="1 2">
    <name type="scientific">[Candida] jaroonii</name>
    <dbReference type="NCBI Taxonomy" id="467808"/>
    <lineage>
        <taxon>Eukaryota</taxon>
        <taxon>Fungi</taxon>
        <taxon>Dikarya</taxon>
        <taxon>Ascomycota</taxon>
        <taxon>Saccharomycotina</taxon>
        <taxon>Pichiomycetes</taxon>
        <taxon>Debaryomycetaceae</taxon>
        <taxon>Yamadazyma</taxon>
    </lineage>
</organism>
<dbReference type="Proteomes" id="UP001152531">
    <property type="component" value="Unassembled WGS sequence"/>
</dbReference>
<reference evidence="1" key="1">
    <citation type="submission" date="2022-06" db="EMBL/GenBank/DDBJ databases">
        <authorList>
            <person name="Legras J.-L."/>
            <person name="Devillers H."/>
            <person name="Grondin C."/>
        </authorList>
    </citation>
    <scope>NUCLEOTIDE SEQUENCE</scope>
    <source>
        <strain evidence="1">CLIB 1444</strain>
    </source>
</reference>
<sequence>MLGKDKGDMDVKVPGTIHLVDLEGNMNVRHEEGDDIVLVPQPTDDPEDPLNWSKKRKYLLGFCLMLAVFSADILSTALSAALLNIVEDTGIPLADINTGVGIQYLFFGWSCLLWQPLGLNYGRRPLIIGCGFALILFTIWSAYVKSSAEWYINRLLVGTAYGPIETLIEISIADVFFAHERGGWVAWYCAILFGIPFLSGIPAGFVAANENLGWQWIQFIAVIISAACMIFLFFFMEETMYYRDPALELDGTDSIPEMLLSNPNTHNDPSDSEKKNNVDVQIDKVNSSTLSADTYPKKTFSQKLKMWGSRRPGQPNTLWQDTWIPFYLIRFPSIILGGFTVGAVLSWFNVVNATIASVLAAPPYNFGSNMIGVFFVSPTIGICIGSYFSGKVVDDFTLKMSRNGKGFREPEFRLWLSVIPLIVHPAGCFLYGIGAAHGIHWVGLAFGLGMICATFPIGSAIAINYIIDSYKEVSGMGLVTMILIRNTMGFGFSYAVTPWLTAVGVQNLYISIGCIGAFFWALPLVWIAFGKRMRKLTAPTYWKLVDSYGLKAH</sequence>
<gene>
    <name evidence="1" type="ORF">CLIB1444_06S02674</name>
</gene>
<proteinExistence type="predicted"/>
<evidence type="ECO:0000313" key="1">
    <source>
        <dbReference type="EMBL" id="CAH6721460.1"/>
    </source>
</evidence>
<keyword evidence="2" id="KW-1185">Reference proteome</keyword>
<evidence type="ECO:0000313" key="2">
    <source>
        <dbReference type="Proteomes" id="UP001152531"/>
    </source>
</evidence>